<evidence type="ECO:0000256" key="1">
    <source>
        <dbReference type="ARBA" id="ARBA00004370"/>
    </source>
</evidence>
<comment type="caution">
    <text evidence="6">The sequence shown here is derived from an EMBL/GenBank/DDBJ whole genome shotgun (WGS) entry which is preliminary data.</text>
</comment>
<protein>
    <recommendedName>
        <fullName evidence="5">Receptor ligand binding region domain-containing protein</fullName>
    </recommendedName>
</protein>
<dbReference type="EMBL" id="BRYB01006380">
    <property type="protein sequence ID" value="GMI56212.1"/>
    <property type="molecule type" value="Genomic_DNA"/>
</dbReference>
<comment type="subcellular location">
    <subcellularLocation>
        <location evidence="1">Membrane</location>
    </subcellularLocation>
</comment>
<dbReference type="Gene3D" id="3.40.50.2300">
    <property type="match status" value="3"/>
</dbReference>
<dbReference type="InterPro" id="IPR001828">
    <property type="entry name" value="ANF_lig-bd_rcpt"/>
</dbReference>
<dbReference type="Proteomes" id="UP001165060">
    <property type="component" value="Unassembled WGS sequence"/>
</dbReference>
<feature type="non-terminal residue" evidence="6">
    <location>
        <position position="258"/>
    </location>
</feature>
<dbReference type="InterPro" id="IPR028082">
    <property type="entry name" value="Peripla_BP_I"/>
</dbReference>
<feature type="domain" description="Receptor ligand binding region" evidence="5">
    <location>
        <begin position="6"/>
        <end position="138"/>
    </location>
</feature>
<name>A0ABQ6NBV9_9STRA</name>
<reference evidence="6 7" key="1">
    <citation type="journal article" date="2023" name="Commun. Biol.">
        <title>Genome analysis of Parmales, the sister group of diatoms, reveals the evolutionary specialization of diatoms from phago-mixotrophs to photoautotrophs.</title>
        <authorList>
            <person name="Ban H."/>
            <person name="Sato S."/>
            <person name="Yoshikawa S."/>
            <person name="Yamada K."/>
            <person name="Nakamura Y."/>
            <person name="Ichinomiya M."/>
            <person name="Sato N."/>
            <person name="Blanc-Mathieu R."/>
            <person name="Endo H."/>
            <person name="Kuwata A."/>
            <person name="Ogata H."/>
        </authorList>
    </citation>
    <scope>NUCLEOTIDE SEQUENCE [LARGE SCALE GENOMIC DNA]</scope>
</reference>
<dbReference type="Pfam" id="PF01094">
    <property type="entry name" value="ANF_receptor"/>
    <property type="match status" value="1"/>
</dbReference>
<accession>A0ABQ6NBV9</accession>
<evidence type="ECO:0000256" key="3">
    <source>
        <dbReference type="ARBA" id="ARBA00022989"/>
    </source>
</evidence>
<keyword evidence="4" id="KW-0472">Membrane</keyword>
<dbReference type="PANTHER" id="PTHR30483">
    <property type="entry name" value="LEUCINE-SPECIFIC-BINDING PROTEIN"/>
    <property type="match status" value="1"/>
</dbReference>
<evidence type="ECO:0000256" key="4">
    <source>
        <dbReference type="ARBA" id="ARBA00023136"/>
    </source>
</evidence>
<keyword evidence="3" id="KW-1133">Transmembrane helix</keyword>
<dbReference type="InterPro" id="IPR051010">
    <property type="entry name" value="BCAA_transport"/>
</dbReference>
<gene>
    <name evidence="6" type="ORF">TeGR_g13522</name>
</gene>
<evidence type="ECO:0000313" key="7">
    <source>
        <dbReference type="Proteomes" id="UP001165060"/>
    </source>
</evidence>
<dbReference type="SUPFAM" id="SSF53822">
    <property type="entry name" value="Periplasmic binding protein-like I"/>
    <property type="match status" value="1"/>
</dbReference>
<keyword evidence="2" id="KW-0812">Transmembrane</keyword>
<evidence type="ECO:0000256" key="2">
    <source>
        <dbReference type="ARBA" id="ARBA00022692"/>
    </source>
</evidence>
<keyword evidence="7" id="KW-1185">Reference proteome</keyword>
<dbReference type="PANTHER" id="PTHR30483:SF6">
    <property type="entry name" value="PERIPLASMIC BINDING PROTEIN OF ABC TRANSPORTER FOR NATURAL AMINO ACIDS"/>
    <property type="match status" value="1"/>
</dbReference>
<evidence type="ECO:0000259" key="5">
    <source>
        <dbReference type="Pfam" id="PF01094"/>
    </source>
</evidence>
<proteinExistence type="predicted"/>
<sequence length="258" mass="27221">MADRGVPVTIGPTHSGASMGFGTISRQTNMPFLSPSASSPKLNSRDAETGFPLFSRNFPSDDFQGVALADLAQHYGWTTCATISQSADEYSEGLTTTFSSVADSRGIGISSQLSMGTGDSDEDIATKLTQAKNSGTRIDATDPAFVEGILGLEPYLNTDSDGWQQMKTNWLSLGATPGETYADLAVSPAYGEFDDENPWPGYNYDAVWIVAKALDALITAEGVAAVQDPDKMTASIRATTLPDGATGSIQFTSEGNMI</sequence>
<evidence type="ECO:0000313" key="6">
    <source>
        <dbReference type="EMBL" id="GMI56212.1"/>
    </source>
</evidence>
<organism evidence="6 7">
    <name type="scientific">Tetraparma gracilis</name>
    <dbReference type="NCBI Taxonomy" id="2962635"/>
    <lineage>
        <taxon>Eukaryota</taxon>
        <taxon>Sar</taxon>
        <taxon>Stramenopiles</taxon>
        <taxon>Ochrophyta</taxon>
        <taxon>Bolidophyceae</taxon>
        <taxon>Parmales</taxon>
        <taxon>Triparmaceae</taxon>
        <taxon>Tetraparma</taxon>
    </lineage>
</organism>